<evidence type="ECO:0000313" key="2">
    <source>
        <dbReference type="EMBL" id="VFI32763.1"/>
    </source>
</evidence>
<organism evidence="1 4">
    <name type="scientific">Streptococcus pneumoniae</name>
    <dbReference type="NCBI Taxonomy" id="1313"/>
    <lineage>
        <taxon>Bacteria</taxon>
        <taxon>Bacillati</taxon>
        <taxon>Bacillota</taxon>
        <taxon>Bacilli</taxon>
        <taxon>Lactobacillales</taxon>
        <taxon>Streptococcaceae</taxon>
        <taxon>Streptococcus</taxon>
    </lineage>
</organism>
<reference evidence="1 4" key="2">
    <citation type="submission" date="2019-11" db="EMBL/GenBank/DDBJ databases">
        <title>Growth characteristics of pneumococcus vary with the chemical composition of the capsule and with environmental conditions.</title>
        <authorList>
            <person name="Tothpal A."/>
            <person name="Desobry K."/>
            <person name="Joshi S."/>
            <person name="Wyllie A.L."/>
            <person name="Weinberger D.M."/>
        </authorList>
    </citation>
    <scope>NUCLEOTIDE SEQUENCE [LARGE SCALE GENOMIC DNA]</scope>
    <source>
        <strain evidence="4">pnumococcus22F</strain>
        <strain evidence="1">Pnumococcus22F</strain>
    </source>
</reference>
<evidence type="ECO:0000313" key="1">
    <source>
        <dbReference type="EMBL" id="MTV61959.1"/>
    </source>
</evidence>
<accession>A0A0I7QQ12</accession>
<reference evidence="2 3" key="1">
    <citation type="submission" date="2019-02" db="EMBL/GenBank/DDBJ databases">
        <authorList>
            <consortium name="Pathogen Informatics"/>
        </authorList>
    </citation>
    <scope>NUCLEOTIDE SEQUENCE [LARGE SCALE GENOMIC DNA]</scope>
    <source>
        <strain evidence="2">GPS_HK_21-sc-2296565</strain>
    </source>
</reference>
<protein>
    <submittedName>
        <fullName evidence="1">Uncharacterized protein</fullName>
    </submittedName>
</protein>
<gene>
    <name evidence="1" type="ORF">GM539_00555</name>
    <name evidence="2" type="ORF">SAMEA3431391_01503</name>
</gene>
<name>A0A0I7QQ12_STREE</name>
<dbReference type="EMBL" id="LR216058">
    <property type="protein sequence ID" value="VFI32763.1"/>
    <property type="molecule type" value="Genomic_DNA"/>
</dbReference>
<evidence type="ECO:0000313" key="3">
    <source>
        <dbReference type="Proteomes" id="UP000290138"/>
    </source>
</evidence>
<evidence type="ECO:0000313" key="4">
    <source>
        <dbReference type="Proteomes" id="UP000474228"/>
    </source>
</evidence>
<dbReference type="RefSeq" id="WP_001078188.1">
    <property type="nucleotide sequence ID" value="NZ_AP026917.1"/>
</dbReference>
<dbReference type="EMBL" id="WNHJ01000001">
    <property type="protein sequence ID" value="MTV61959.1"/>
    <property type="molecule type" value="Genomic_DNA"/>
</dbReference>
<dbReference type="Proteomes" id="UP000474228">
    <property type="component" value="Unassembled WGS sequence"/>
</dbReference>
<sequence>MNRDVLEFLRTETAEKISLYISEANRLEGDVTLLAPSSQDLEDIKNAMLSNSNLGLKVARLDVMKKIAYASTRNHYLTGATIFGDISKGTYNCDPKSYV</sequence>
<proteinExistence type="predicted"/>
<dbReference type="Proteomes" id="UP000290138">
    <property type="component" value="Chromosome"/>
</dbReference>
<dbReference type="AlphaFoldDB" id="A0A0I7QQ12"/>